<comment type="caution">
    <text evidence="2">The sequence shown here is derived from an EMBL/GenBank/DDBJ whole genome shotgun (WGS) entry which is preliminary data.</text>
</comment>
<reference evidence="2" key="1">
    <citation type="journal article" date="2022" name="bioRxiv">
        <title>Sequencing and chromosome-scale assembly of the giantPleurodeles waltlgenome.</title>
        <authorList>
            <person name="Brown T."/>
            <person name="Elewa A."/>
            <person name="Iarovenko S."/>
            <person name="Subramanian E."/>
            <person name="Araus A.J."/>
            <person name="Petzold A."/>
            <person name="Susuki M."/>
            <person name="Suzuki K.-i.T."/>
            <person name="Hayashi T."/>
            <person name="Toyoda A."/>
            <person name="Oliveira C."/>
            <person name="Osipova E."/>
            <person name="Leigh N.D."/>
            <person name="Simon A."/>
            <person name="Yun M.H."/>
        </authorList>
    </citation>
    <scope>NUCLEOTIDE SEQUENCE</scope>
    <source>
        <strain evidence="2">20211129_DDA</strain>
        <tissue evidence="2">Liver</tissue>
    </source>
</reference>
<organism evidence="2 3">
    <name type="scientific">Pleurodeles waltl</name>
    <name type="common">Iberian ribbed newt</name>
    <dbReference type="NCBI Taxonomy" id="8319"/>
    <lineage>
        <taxon>Eukaryota</taxon>
        <taxon>Metazoa</taxon>
        <taxon>Chordata</taxon>
        <taxon>Craniata</taxon>
        <taxon>Vertebrata</taxon>
        <taxon>Euteleostomi</taxon>
        <taxon>Amphibia</taxon>
        <taxon>Batrachia</taxon>
        <taxon>Caudata</taxon>
        <taxon>Salamandroidea</taxon>
        <taxon>Salamandridae</taxon>
        <taxon>Pleurodelinae</taxon>
        <taxon>Pleurodeles</taxon>
    </lineage>
</organism>
<protein>
    <submittedName>
        <fullName evidence="2">Uncharacterized protein</fullName>
    </submittedName>
</protein>
<feature type="region of interest" description="Disordered" evidence="1">
    <location>
        <begin position="1"/>
        <end position="103"/>
    </location>
</feature>
<feature type="compositionally biased region" description="Polar residues" evidence="1">
    <location>
        <begin position="32"/>
        <end position="43"/>
    </location>
</feature>
<sequence>MPAGGGGPRTRKQQRGRGTEAGGSRLVLRSWGASSGPETGQRSLTRDAQRKPLSREGEGGAAGRREGAANGGVRGAGPQGGSGRERRARGSAQGAKNTKAQKI</sequence>
<gene>
    <name evidence="2" type="ORF">NDU88_001788</name>
</gene>
<dbReference type="Proteomes" id="UP001066276">
    <property type="component" value="Chromosome 8"/>
</dbReference>
<name>A0AAV7NDI0_PLEWA</name>
<dbReference type="EMBL" id="JANPWB010000012">
    <property type="protein sequence ID" value="KAJ1113546.1"/>
    <property type="molecule type" value="Genomic_DNA"/>
</dbReference>
<evidence type="ECO:0000313" key="3">
    <source>
        <dbReference type="Proteomes" id="UP001066276"/>
    </source>
</evidence>
<evidence type="ECO:0000313" key="2">
    <source>
        <dbReference type="EMBL" id="KAJ1113546.1"/>
    </source>
</evidence>
<evidence type="ECO:0000256" key="1">
    <source>
        <dbReference type="SAM" id="MobiDB-lite"/>
    </source>
</evidence>
<feature type="compositionally biased region" description="Gly residues" evidence="1">
    <location>
        <begin position="69"/>
        <end position="82"/>
    </location>
</feature>
<feature type="compositionally biased region" description="Basic and acidic residues" evidence="1">
    <location>
        <begin position="44"/>
        <end position="67"/>
    </location>
</feature>
<dbReference type="AlphaFoldDB" id="A0AAV7NDI0"/>
<keyword evidence="3" id="KW-1185">Reference proteome</keyword>
<accession>A0AAV7NDI0</accession>
<proteinExistence type="predicted"/>